<dbReference type="EMBL" id="BRPK01000001">
    <property type="protein sequence ID" value="GLB33506.1"/>
    <property type="molecule type" value="Genomic_DNA"/>
</dbReference>
<proteinExistence type="predicted"/>
<organism evidence="1 3">
    <name type="scientific">Lyophyllum shimeji</name>
    <name type="common">Hon-shimeji</name>
    <name type="synonym">Tricholoma shimeji</name>
    <dbReference type="NCBI Taxonomy" id="47721"/>
    <lineage>
        <taxon>Eukaryota</taxon>
        <taxon>Fungi</taxon>
        <taxon>Dikarya</taxon>
        <taxon>Basidiomycota</taxon>
        <taxon>Agaricomycotina</taxon>
        <taxon>Agaricomycetes</taxon>
        <taxon>Agaricomycetidae</taxon>
        <taxon>Agaricales</taxon>
        <taxon>Tricholomatineae</taxon>
        <taxon>Lyophyllaceae</taxon>
        <taxon>Lyophyllum</taxon>
    </lineage>
</organism>
<evidence type="ECO:0000313" key="3">
    <source>
        <dbReference type="Proteomes" id="UP001063166"/>
    </source>
</evidence>
<comment type="caution">
    <text evidence="1">The sequence shown here is derived from an EMBL/GenBank/DDBJ whole genome shotgun (WGS) entry which is preliminary data.</text>
</comment>
<evidence type="ECO:0000313" key="2">
    <source>
        <dbReference type="EMBL" id="GLB33506.1"/>
    </source>
</evidence>
<sequence>MPRSPEEHFKISSFPSNIAPTVTHDVKLNRQTTLSTLYTYNDVHAYVEYPETGSLQPVGHLFRRDPKNWQNPAHEMGYSMGFPSGRTQNGHEVFNPLLKDSAGALVPCTESHFTCQGSKICPKADLEKLSTPHTSASREDVRLRLLSDRSQRLAALSPQSEVFRNTAALIAALRNTGCRAPQGEETHVPAEEMADRELQDRLTSKAQRGYMSVESKCGGRLVLHDDELNICIKCEHYSKYVNRDHYIQFIDESRFDFDYIKAYFDNDKDELERIERSASDLGVGPLRACTTVTNFSAQKVCCPFDHRLENGSLVQPEMIHLPCQVKFRSHPHPVPLPQKTPPVIRAEIMALLDKLGGSLADLTTRRFLRHPVVRAYLADRFPSIPSPSLSDLHVSLSNREHVKVYIDQAITKNFPYGTGWEGLLHLKKVQDETLQPEDHYIRKAFTVKGSTMAIHEEDERPVLGDSHDVRIIICMTKEGSRRLLNVQYPQSDIGFKRVVGFYEFELACWDRIRNMSVVFCRVFVTRQTAAVHQLIFEALDDIVKLDTGHNLRWRHIHASSPEDTDGLILQWGADQHSGQAKGLGLYLQKIAQQYPMKYDLHEPHRLLKDLSPYEHLHRIFRLCFVHFMRNIRACSVPEEVRNLMRGLCCMTHDNWDGTLNKIQALGGKPAIDWVQNKVASKFAFEAICWERSYIPKAVWVSGDSNTNLVESVHADVNREGVGFSLVGAVKAGQRFDALTMKTLQDFETAGIRPSYQSGHPTERATRGVKRKFTAHHNTLVNQDAKIDDHNKRIRKASLKVSKHEAEAARYAETLSTTDVRVEPQRHADLSQALAKSQMALGKAREAYAKVIAGGKGLLHTGTGKVLILMPVDEMATMGGS</sequence>
<dbReference type="EMBL" id="BRPK01000001">
    <property type="protein sequence ID" value="GLB33432.1"/>
    <property type="molecule type" value="Genomic_DNA"/>
</dbReference>
<accession>A0A9P3UHX2</accession>
<reference evidence="1" key="1">
    <citation type="submission" date="2022-07" db="EMBL/GenBank/DDBJ databases">
        <title>The genome of Lyophyllum shimeji provides insight into the initial evolution of ectomycorrhizal fungal genome.</title>
        <authorList>
            <person name="Kobayashi Y."/>
            <person name="Shibata T."/>
            <person name="Hirakawa H."/>
            <person name="Shigenobu S."/>
            <person name="Nishiyama T."/>
            <person name="Yamada A."/>
            <person name="Hasebe M."/>
            <person name="Kawaguchi M."/>
        </authorList>
    </citation>
    <scope>NUCLEOTIDE SEQUENCE</scope>
    <source>
        <strain evidence="1">AT787</strain>
    </source>
</reference>
<name>A0A9P3UHX2_LYOSH</name>
<protein>
    <submittedName>
        <fullName evidence="1">Uncharacterized protein</fullName>
    </submittedName>
</protein>
<gene>
    <name evidence="1" type="ORF">LshimejAT787_0103160</name>
    <name evidence="2" type="ORF">LshimejAT787_0103900</name>
</gene>
<evidence type="ECO:0000313" key="1">
    <source>
        <dbReference type="EMBL" id="GLB33432.1"/>
    </source>
</evidence>
<dbReference type="OrthoDB" id="3268409at2759"/>
<dbReference type="Proteomes" id="UP001063166">
    <property type="component" value="Unassembled WGS sequence"/>
</dbReference>
<keyword evidence="3" id="KW-1185">Reference proteome</keyword>
<dbReference type="AlphaFoldDB" id="A0A9P3UHX2"/>